<reference evidence="1" key="2">
    <citation type="journal article" date="2020" name="Nat. Commun.">
        <title>Large-scale genome sequencing of mycorrhizal fungi provides insights into the early evolution of symbiotic traits.</title>
        <authorList>
            <person name="Miyauchi S."/>
            <person name="Kiss E."/>
            <person name="Kuo A."/>
            <person name="Drula E."/>
            <person name="Kohler A."/>
            <person name="Sanchez-Garcia M."/>
            <person name="Morin E."/>
            <person name="Andreopoulos B."/>
            <person name="Barry K.W."/>
            <person name="Bonito G."/>
            <person name="Buee M."/>
            <person name="Carver A."/>
            <person name="Chen C."/>
            <person name="Cichocki N."/>
            <person name="Clum A."/>
            <person name="Culley D."/>
            <person name="Crous P.W."/>
            <person name="Fauchery L."/>
            <person name="Girlanda M."/>
            <person name="Hayes R.D."/>
            <person name="Keri Z."/>
            <person name="LaButti K."/>
            <person name="Lipzen A."/>
            <person name="Lombard V."/>
            <person name="Magnuson J."/>
            <person name="Maillard F."/>
            <person name="Murat C."/>
            <person name="Nolan M."/>
            <person name="Ohm R.A."/>
            <person name="Pangilinan J."/>
            <person name="Pereira M.F."/>
            <person name="Perotto S."/>
            <person name="Peter M."/>
            <person name="Pfister S."/>
            <person name="Riley R."/>
            <person name="Sitrit Y."/>
            <person name="Stielow J.B."/>
            <person name="Szollosi G."/>
            <person name="Zifcakova L."/>
            <person name="Stursova M."/>
            <person name="Spatafora J.W."/>
            <person name="Tedersoo L."/>
            <person name="Vaario L.M."/>
            <person name="Yamada A."/>
            <person name="Yan M."/>
            <person name="Wang P."/>
            <person name="Xu J."/>
            <person name="Bruns T."/>
            <person name="Baldrian P."/>
            <person name="Vilgalys R."/>
            <person name="Dunand C."/>
            <person name="Henrissat B."/>
            <person name="Grigoriev I.V."/>
            <person name="Hibbett D."/>
            <person name="Nagy L.G."/>
            <person name="Martin F.M."/>
        </authorList>
    </citation>
    <scope>NUCLEOTIDE SEQUENCE</scope>
    <source>
        <strain evidence="1">P2</strain>
    </source>
</reference>
<sequence length="183" mass="20704">MSILRKRPEQDAGSFARIVRGSPSSRDSSMTASRCPCFIRSTVWSPRSTRFIVIPQKAQPDHIFFQDGRLPTCCEHSNQLIASWDPRTGVGQRTIQTEQITPPTKTHFYHVFYACIHIRSTRRPLTPFGLTEDLLDLPLSDNGPSPSGNSSPHQERGRIPFHSGRPRSYRVCLVSTFPSARLR</sequence>
<evidence type="ECO:0000313" key="1">
    <source>
        <dbReference type="EMBL" id="KAF9642188.1"/>
    </source>
</evidence>
<protein>
    <submittedName>
        <fullName evidence="1">Uncharacterized protein</fullName>
    </submittedName>
</protein>
<comment type="caution">
    <text evidence="1">The sequence shown here is derived from an EMBL/GenBank/DDBJ whole genome shotgun (WGS) entry which is preliminary data.</text>
</comment>
<accession>A0ACB6YYN4</accession>
<dbReference type="Proteomes" id="UP000886501">
    <property type="component" value="Unassembled WGS sequence"/>
</dbReference>
<dbReference type="EMBL" id="MU118622">
    <property type="protein sequence ID" value="KAF9642188.1"/>
    <property type="molecule type" value="Genomic_DNA"/>
</dbReference>
<evidence type="ECO:0000313" key="2">
    <source>
        <dbReference type="Proteomes" id="UP000886501"/>
    </source>
</evidence>
<keyword evidence="2" id="KW-1185">Reference proteome</keyword>
<gene>
    <name evidence="1" type="ORF">BDM02DRAFT_2511034</name>
</gene>
<proteinExistence type="predicted"/>
<reference evidence="1" key="1">
    <citation type="submission" date="2019-10" db="EMBL/GenBank/DDBJ databases">
        <authorList>
            <consortium name="DOE Joint Genome Institute"/>
            <person name="Kuo A."/>
            <person name="Miyauchi S."/>
            <person name="Kiss E."/>
            <person name="Drula E."/>
            <person name="Kohler A."/>
            <person name="Sanchez-Garcia M."/>
            <person name="Andreopoulos B."/>
            <person name="Barry K.W."/>
            <person name="Bonito G."/>
            <person name="Buee M."/>
            <person name="Carver A."/>
            <person name="Chen C."/>
            <person name="Cichocki N."/>
            <person name="Clum A."/>
            <person name="Culley D."/>
            <person name="Crous P.W."/>
            <person name="Fauchery L."/>
            <person name="Girlanda M."/>
            <person name="Hayes R."/>
            <person name="Keri Z."/>
            <person name="Labutti K."/>
            <person name="Lipzen A."/>
            <person name="Lombard V."/>
            <person name="Magnuson J."/>
            <person name="Maillard F."/>
            <person name="Morin E."/>
            <person name="Murat C."/>
            <person name="Nolan M."/>
            <person name="Ohm R."/>
            <person name="Pangilinan J."/>
            <person name="Pereira M."/>
            <person name="Perotto S."/>
            <person name="Peter M."/>
            <person name="Riley R."/>
            <person name="Sitrit Y."/>
            <person name="Stielow B."/>
            <person name="Szollosi G."/>
            <person name="Zifcakova L."/>
            <person name="Stursova M."/>
            <person name="Spatafora J.W."/>
            <person name="Tedersoo L."/>
            <person name="Vaario L.-M."/>
            <person name="Yamada A."/>
            <person name="Yan M."/>
            <person name="Wang P."/>
            <person name="Xu J."/>
            <person name="Bruns T."/>
            <person name="Baldrian P."/>
            <person name="Vilgalys R."/>
            <person name="Henrissat B."/>
            <person name="Grigoriev I.V."/>
            <person name="Hibbett D."/>
            <person name="Nagy L.G."/>
            <person name="Martin F.M."/>
        </authorList>
    </citation>
    <scope>NUCLEOTIDE SEQUENCE</scope>
    <source>
        <strain evidence="1">P2</strain>
    </source>
</reference>
<name>A0ACB6YYN4_THEGA</name>
<organism evidence="1 2">
    <name type="scientific">Thelephora ganbajun</name>
    <name type="common">Ganba fungus</name>
    <dbReference type="NCBI Taxonomy" id="370292"/>
    <lineage>
        <taxon>Eukaryota</taxon>
        <taxon>Fungi</taxon>
        <taxon>Dikarya</taxon>
        <taxon>Basidiomycota</taxon>
        <taxon>Agaricomycotina</taxon>
        <taxon>Agaricomycetes</taxon>
        <taxon>Thelephorales</taxon>
        <taxon>Thelephoraceae</taxon>
        <taxon>Thelephora</taxon>
    </lineage>
</organism>